<name>A0ABS3YY47_9BACT</name>
<dbReference type="InterPro" id="IPR007484">
    <property type="entry name" value="Peptidase_M28"/>
</dbReference>
<protein>
    <submittedName>
        <fullName evidence="3">M28 family peptidase</fullName>
    </submittedName>
</protein>
<dbReference type="Proteomes" id="UP000677244">
    <property type="component" value="Unassembled WGS sequence"/>
</dbReference>
<dbReference type="PANTHER" id="PTHR12147">
    <property type="entry name" value="METALLOPEPTIDASE M28 FAMILY MEMBER"/>
    <property type="match status" value="1"/>
</dbReference>
<feature type="chain" id="PRO_5045761893" evidence="1">
    <location>
        <begin position="19"/>
        <end position="509"/>
    </location>
</feature>
<evidence type="ECO:0000313" key="3">
    <source>
        <dbReference type="EMBL" id="MBO9202749.1"/>
    </source>
</evidence>
<dbReference type="RefSeq" id="WP_209140803.1">
    <property type="nucleotide sequence ID" value="NZ_JAGHKO010000005.1"/>
</dbReference>
<proteinExistence type="predicted"/>
<dbReference type="Pfam" id="PF04389">
    <property type="entry name" value="Peptidase_M28"/>
    <property type="match status" value="1"/>
</dbReference>
<evidence type="ECO:0000259" key="2">
    <source>
        <dbReference type="Pfam" id="PF04389"/>
    </source>
</evidence>
<dbReference type="Gene3D" id="3.40.630.10">
    <property type="entry name" value="Zn peptidases"/>
    <property type="match status" value="2"/>
</dbReference>
<dbReference type="PANTHER" id="PTHR12147:SF26">
    <property type="entry name" value="PEPTIDASE M28 DOMAIN-CONTAINING PROTEIN"/>
    <property type="match status" value="1"/>
</dbReference>
<keyword evidence="4" id="KW-1185">Reference proteome</keyword>
<evidence type="ECO:0000256" key="1">
    <source>
        <dbReference type="SAM" id="SignalP"/>
    </source>
</evidence>
<keyword evidence="1" id="KW-0732">Signal</keyword>
<dbReference type="SUPFAM" id="SSF53187">
    <property type="entry name" value="Zn-dependent exopeptidases"/>
    <property type="match status" value="1"/>
</dbReference>
<gene>
    <name evidence="3" type="ORF">J7I42_20840</name>
</gene>
<dbReference type="InterPro" id="IPR018247">
    <property type="entry name" value="EF_Hand_1_Ca_BS"/>
</dbReference>
<sequence>MRRTLLVMALAAATAASAQKIADPRPFANTITPDDLKKHLYIVAGPAMEGRETATEGQRKAAAYIESQFKALGLLAGNKGNFQLGFPIYQDSLNKAAIEVNGKPFTLYNDFTISMMMAHTNTVFGSEVVFVGNGIIDSTHNDFKGVAGKIVLIIQPPSSSTGGGTRVGKRDGLVPYAIMEAAQKNGAAAVLIAQTNFTRRSNTSRVKGPAYLDGFQKSIDPNTYYISEEIAKAIMGADFDAAREALKTGNAQPKSYMANVMLEFRKDRIELASSNVVGFLEGSDKKEEFVFITAHYDHLGKRGDSVIYYGADDDGSGTVSVLELAEAFAKAKAAGKGPRRSIVFMTVSGEEKGLWGSEFYSDHPLYPLEKTTVDLNIDMIGRIDPKRKEGDSTNYVYVVGDDKLSSDLRPISEAMNKKYTKLELDYKYNAPKDPERIYYRSDHYNFARKGVPIIFYFNGTHNDYHRPSDTPDKINYNLMAKRAQLVFYTAWEMANRNEMLKRDIPLSEQ</sequence>
<comment type="caution">
    <text evidence="3">The sequence shown here is derived from an EMBL/GenBank/DDBJ whole genome shotgun (WGS) entry which is preliminary data.</text>
</comment>
<organism evidence="3 4">
    <name type="scientific">Niastella soli</name>
    <dbReference type="NCBI Taxonomy" id="2821487"/>
    <lineage>
        <taxon>Bacteria</taxon>
        <taxon>Pseudomonadati</taxon>
        <taxon>Bacteroidota</taxon>
        <taxon>Chitinophagia</taxon>
        <taxon>Chitinophagales</taxon>
        <taxon>Chitinophagaceae</taxon>
        <taxon>Niastella</taxon>
    </lineage>
</organism>
<reference evidence="3 4" key="1">
    <citation type="submission" date="2021-03" db="EMBL/GenBank/DDBJ databases">
        <title>Assistant Professor.</title>
        <authorList>
            <person name="Huq M.A."/>
        </authorList>
    </citation>
    <scope>NUCLEOTIDE SEQUENCE [LARGE SCALE GENOMIC DNA]</scope>
    <source>
        <strain evidence="3 4">MAH-29</strain>
    </source>
</reference>
<accession>A0ABS3YY47</accession>
<evidence type="ECO:0000313" key="4">
    <source>
        <dbReference type="Proteomes" id="UP000677244"/>
    </source>
</evidence>
<dbReference type="EMBL" id="JAGHKO010000005">
    <property type="protein sequence ID" value="MBO9202749.1"/>
    <property type="molecule type" value="Genomic_DNA"/>
</dbReference>
<dbReference type="InterPro" id="IPR045175">
    <property type="entry name" value="M28_fam"/>
</dbReference>
<dbReference type="PROSITE" id="PS00018">
    <property type="entry name" value="EF_HAND_1"/>
    <property type="match status" value="1"/>
</dbReference>
<feature type="domain" description="Peptidase M28" evidence="2">
    <location>
        <begin position="275"/>
        <end position="488"/>
    </location>
</feature>
<feature type="signal peptide" evidence="1">
    <location>
        <begin position="1"/>
        <end position="18"/>
    </location>
</feature>